<feature type="non-terminal residue" evidence="1">
    <location>
        <position position="1"/>
    </location>
</feature>
<accession>A0A146JZ25</accession>
<gene>
    <name evidence="1" type="ORF">TPC1_30572</name>
</gene>
<dbReference type="EMBL" id="GDID01006673">
    <property type="protein sequence ID" value="JAP89933.1"/>
    <property type="molecule type" value="Transcribed_RNA"/>
</dbReference>
<evidence type="ECO:0000313" key="1">
    <source>
        <dbReference type="EMBL" id="JAP89933.1"/>
    </source>
</evidence>
<reference evidence="1" key="1">
    <citation type="submission" date="2015-07" db="EMBL/GenBank/DDBJ databases">
        <title>Adaptation to a free-living lifestyle via gene acquisitions in the diplomonad Trepomonas sp. PC1.</title>
        <authorList>
            <person name="Xu F."/>
            <person name="Jerlstrom-Hultqvist J."/>
            <person name="Kolisko M."/>
            <person name="Simpson A.G.B."/>
            <person name="Roger A.J."/>
            <person name="Svard S.G."/>
            <person name="Andersson J.O."/>
        </authorList>
    </citation>
    <scope>NUCLEOTIDE SEQUENCE</scope>
    <source>
        <strain evidence="1">PC1</strain>
    </source>
</reference>
<organism evidence="1">
    <name type="scientific">Trepomonas sp. PC1</name>
    <dbReference type="NCBI Taxonomy" id="1076344"/>
    <lineage>
        <taxon>Eukaryota</taxon>
        <taxon>Metamonada</taxon>
        <taxon>Diplomonadida</taxon>
        <taxon>Hexamitidae</taxon>
        <taxon>Hexamitinae</taxon>
        <taxon>Trepomonas</taxon>
    </lineage>
</organism>
<sequence length="559" mass="64397">TLCIFQILEAILLTQKQFAISFQMSEKQFSVRLHQDATSAIGDVFNLISKQSGDFPSFYLHFHIQSLTNNQLHIFSTRSNGQCMSFFIDCPIIESEINGFFEQGLLLKLSSELVSKFIPIMKKEFNYPLRLVLYHQDKKYQTLQFSRFMSMKGVKNQYVNLSVDYPVISVDKDPAQSFLAQVYKNFESNHVSIDKFMDPTQLYKPDFLFSFQAHSAYIVTQGELCLQISQQHDQNLREQLQQKLGLQSAKLLCEKPLAGAKAWSLLGSNIVFNECNGQAGIGQFSSCCLQFLNCELIEQFLKQDLKQFIVFTELKCDFDDQLSVKSVQNLPVVIAKRFGAKCYGFIRVVGLENCFCVYQSEKKVEVRHAEMTQIEMPVGQQLNNPSQHGQQMANQNVQMQNMPNYQYVPQSNIPNQMNPMNPMQMNQMYQMQLGQFQIPPPYSMAGQYFSPYQEMNLFNPDEFQPINEDHPQFNFSNKQFKPQSNQFKFGAQMDLAMSQPAQQLQMSKINQLQLSDPSPPQKYTSHIQEVHNELVESIKDDRDILSLLNTDEDDLNVLA</sequence>
<name>A0A146JZ25_9EUKA</name>
<dbReference type="AlphaFoldDB" id="A0A146JZ25"/>
<feature type="non-terminal residue" evidence="1">
    <location>
        <position position="559"/>
    </location>
</feature>
<protein>
    <submittedName>
        <fullName evidence="1">Uncharacterized protein</fullName>
    </submittedName>
</protein>
<proteinExistence type="predicted"/>